<gene>
    <name evidence="2" type="ORF">C4F49_00345</name>
</gene>
<evidence type="ECO:0000259" key="1">
    <source>
        <dbReference type="PROSITE" id="PS50042"/>
    </source>
</evidence>
<dbReference type="PROSITE" id="PS50042">
    <property type="entry name" value="CNMP_BINDING_3"/>
    <property type="match status" value="1"/>
</dbReference>
<accession>A0A928UWZ5</accession>
<dbReference type="RefSeq" id="WP_196934472.1">
    <property type="nucleotide sequence ID" value="NZ_MU158698.1"/>
</dbReference>
<organism evidence="2 3">
    <name type="scientific">Sphingobacterium hungaricum</name>
    <dbReference type="NCBI Taxonomy" id="2082723"/>
    <lineage>
        <taxon>Bacteria</taxon>
        <taxon>Pseudomonadati</taxon>
        <taxon>Bacteroidota</taxon>
        <taxon>Sphingobacteriia</taxon>
        <taxon>Sphingobacteriales</taxon>
        <taxon>Sphingobacteriaceae</taxon>
        <taxon>Sphingobacterium</taxon>
    </lineage>
</organism>
<name>A0A928UWZ5_9SPHI</name>
<dbReference type="Proteomes" id="UP000616201">
    <property type="component" value="Unassembled WGS sequence"/>
</dbReference>
<dbReference type="InterPro" id="IPR018490">
    <property type="entry name" value="cNMP-bd_dom_sf"/>
</dbReference>
<evidence type="ECO:0000313" key="2">
    <source>
        <dbReference type="EMBL" id="MBE8712129.1"/>
    </source>
</evidence>
<dbReference type="CDD" id="cd00038">
    <property type="entry name" value="CAP_ED"/>
    <property type="match status" value="1"/>
</dbReference>
<evidence type="ECO:0000313" key="3">
    <source>
        <dbReference type="Proteomes" id="UP000616201"/>
    </source>
</evidence>
<protein>
    <submittedName>
        <fullName evidence="2">Crp/Fnr family transcriptional regulator</fullName>
    </submittedName>
</protein>
<dbReference type="AlphaFoldDB" id="A0A928UWZ5"/>
<feature type="domain" description="Cyclic nucleotide-binding" evidence="1">
    <location>
        <begin position="17"/>
        <end position="112"/>
    </location>
</feature>
<proteinExistence type="predicted"/>
<keyword evidence="3" id="KW-1185">Reference proteome</keyword>
<dbReference type="Pfam" id="PF00027">
    <property type="entry name" value="cNMP_binding"/>
    <property type="match status" value="1"/>
</dbReference>
<comment type="caution">
    <text evidence="2">The sequence shown here is derived from an EMBL/GenBank/DDBJ whole genome shotgun (WGS) entry which is preliminary data.</text>
</comment>
<dbReference type="EMBL" id="PRDK01000001">
    <property type="protein sequence ID" value="MBE8712129.1"/>
    <property type="molecule type" value="Genomic_DNA"/>
</dbReference>
<dbReference type="Gene3D" id="2.60.120.10">
    <property type="entry name" value="Jelly Rolls"/>
    <property type="match status" value="1"/>
</dbReference>
<dbReference type="InterPro" id="IPR000595">
    <property type="entry name" value="cNMP-bd_dom"/>
</dbReference>
<dbReference type="SUPFAM" id="SSF51206">
    <property type="entry name" value="cAMP-binding domain-like"/>
    <property type="match status" value="1"/>
</dbReference>
<reference evidence="2" key="1">
    <citation type="submission" date="2018-02" db="EMBL/GenBank/DDBJ databases">
        <authorList>
            <person name="Vasarhelyi B.M."/>
            <person name="Deshmukh S."/>
            <person name="Balint B."/>
            <person name="Kukolya J."/>
        </authorList>
    </citation>
    <scope>NUCLEOTIDE SEQUENCE</scope>
    <source>
        <strain evidence="2">KB22</strain>
    </source>
</reference>
<sequence length="186" mass="21588">MNAFLTHLKKYGYISDELEEAINQRTKRVVRQKGDYFLKQGQVVSSLFLIEQGLIRAFYVHQGREINLWFGFENYVLGSILPVYFNEPSFENIQFLEETTLVYISSSDLNELYDSYREMNLIGRKMAEEICKILEKRALSLQIESAEERYKTLLASDPEAIHRISLGNIASYLGIAQETLSRIRGK</sequence>
<dbReference type="InterPro" id="IPR014710">
    <property type="entry name" value="RmlC-like_jellyroll"/>
</dbReference>